<gene>
    <name evidence="4" type="ORF">MYCFIDRAFT_81827</name>
</gene>
<evidence type="ECO:0000313" key="5">
    <source>
        <dbReference type="Proteomes" id="UP000016932"/>
    </source>
</evidence>
<dbReference type="InterPro" id="IPR036291">
    <property type="entry name" value="NAD(P)-bd_dom_sf"/>
</dbReference>
<evidence type="ECO:0000313" key="4">
    <source>
        <dbReference type="EMBL" id="EME83287.1"/>
    </source>
</evidence>
<organism evidence="4 5">
    <name type="scientific">Pseudocercospora fijiensis (strain CIRAD86)</name>
    <name type="common">Black leaf streak disease fungus</name>
    <name type="synonym">Mycosphaerella fijiensis</name>
    <dbReference type="NCBI Taxonomy" id="383855"/>
    <lineage>
        <taxon>Eukaryota</taxon>
        <taxon>Fungi</taxon>
        <taxon>Dikarya</taxon>
        <taxon>Ascomycota</taxon>
        <taxon>Pezizomycotina</taxon>
        <taxon>Dothideomycetes</taxon>
        <taxon>Dothideomycetidae</taxon>
        <taxon>Mycosphaerellales</taxon>
        <taxon>Mycosphaerellaceae</taxon>
        <taxon>Pseudocercospora</taxon>
    </lineage>
</organism>
<dbReference type="STRING" id="383855.M3B1K8"/>
<dbReference type="RefSeq" id="XP_007926037.1">
    <property type="nucleotide sequence ID" value="XM_007927846.1"/>
</dbReference>
<dbReference type="eggNOG" id="ENOG502R80G">
    <property type="taxonomic scope" value="Eukaryota"/>
</dbReference>
<evidence type="ECO:0000256" key="2">
    <source>
        <dbReference type="ARBA" id="ARBA00022857"/>
    </source>
</evidence>
<dbReference type="EMBL" id="KB446558">
    <property type="protein sequence ID" value="EME83287.1"/>
    <property type="molecule type" value="Genomic_DNA"/>
</dbReference>
<dbReference type="OrthoDB" id="300709at2759"/>
<dbReference type="AlphaFoldDB" id="M3B1K8"/>
<accession>M3B1K8</accession>
<dbReference type="CDD" id="cd05251">
    <property type="entry name" value="NmrA_like_SDR_a"/>
    <property type="match status" value="1"/>
</dbReference>
<feature type="domain" description="NmrA-like" evidence="3">
    <location>
        <begin position="2"/>
        <end position="304"/>
    </location>
</feature>
<dbReference type="SUPFAM" id="SSF51735">
    <property type="entry name" value="NAD(P)-binding Rossmann-fold domains"/>
    <property type="match status" value="1"/>
</dbReference>
<keyword evidence="5" id="KW-1185">Reference proteome</keyword>
<dbReference type="GeneID" id="19341866"/>
<reference evidence="4 5" key="1">
    <citation type="journal article" date="2012" name="PLoS Pathog.">
        <title>Diverse lifestyles and strategies of plant pathogenesis encoded in the genomes of eighteen Dothideomycetes fungi.</title>
        <authorList>
            <person name="Ohm R.A."/>
            <person name="Feau N."/>
            <person name="Henrissat B."/>
            <person name="Schoch C.L."/>
            <person name="Horwitz B.A."/>
            <person name="Barry K.W."/>
            <person name="Condon B.J."/>
            <person name="Copeland A.C."/>
            <person name="Dhillon B."/>
            <person name="Glaser F."/>
            <person name="Hesse C.N."/>
            <person name="Kosti I."/>
            <person name="LaButti K."/>
            <person name="Lindquist E.A."/>
            <person name="Lucas S."/>
            <person name="Salamov A.A."/>
            <person name="Bradshaw R.E."/>
            <person name="Ciuffetti L."/>
            <person name="Hamelin R.C."/>
            <person name="Kema G.H.J."/>
            <person name="Lawrence C."/>
            <person name="Scott J.A."/>
            <person name="Spatafora J.W."/>
            <person name="Turgeon B.G."/>
            <person name="de Wit P.J.G.M."/>
            <person name="Zhong S."/>
            <person name="Goodwin S.B."/>
            <person name="Grigoriev I.V."/>
        </authorList>
    </citation>
    <scope>NUCLEOTIDE SEQUENCE [LARGE SCALE GENOMIC DNA]</scope>
    <source>
        <strain evidence="4 5">CIRAD86</strain>
    </source>
</reference>
<evidence type="ECO:0000259" key="3">
    <source>
        <dbReference type="Pfam" id="PF05368"/>
    </source>
</evidence>
<dbReference type="GO" id="GO:0005634">
    <property type="term" value="C:nucleus"/>
    <property type="evidence" value="ECO:0007669"/>
    <property type="project" value="TreeGrafter"/>
</dbReference>
<dbReference type="HOGENOM" id="CLU_007383_8_1_1"/>
<dbReference type="PANTHER" id="PTHR42748:SF11">
    <property type="entry name" value="NMRA-LIKE DOMAIN-CONTAINING PROTEIN"/>
    <property type="match status" value="1"/>
</dbReference>
<dbReference type="InterPro" id="IPR051164">
    <property type="entry name" value="NmrA-like_oxidored"/>
</dbReference>
<comment type="similarity">
    <text evidence="1">Belongs to the NmrA-type oxidoreductase family.</text>
</comment>
<dbReference type="Proteomes" id="UP000016932">
    <property type="component" value="Unassembled WGS sequence"/>
</dbReference>
<proteinExistence type="inferred from homology"/>
<dbReference type="Gene3D" id="3.90.25.10">
    <property type="entry name" value="UDP-galactose 4-epimerase, domain 1"/>
    <property type="match status" value="1"/>
</dbReference>
<dbReference type="VEuPathDB" id="FungiDB:MYCFIDRAFT_81827"/>
<keyword evidence="2" id="KW-0521">NADP</keyword>
<name>M3B1K8_PSEFD</name>
<dbReference type="PANTHER" id="PTHR42748">
    <property type="entry name" value="NITROGEN METABOLITE REPRESSION PROTEIN NMRA FAMILY MEMBER"/>
    <property type="match status" value="1"/>
</dbReference>
<dbReference type="InterPro" id="IPR008030">
    <property type="entry name" value="NmrA-like"/>
</dbReference>
<evidence type="ECO:0000256" key="1">
    <source>
        <dbReference type="ARBA" id="ARBA00006328"/>
    </source>
</evidence>
<sequence length="324" mass="35318">MSKILAVFGSTGQQGSSIIKNVLCDPELSQLYSIRAITRDPASQKAKQLQEQVQVQVVQGDGNDRASLQEALSGAHTIFAITVPSVGPEAVEAEFNAAKNIADVAVSNGVEYFIWSTLPSVAEISKGKYAKVTPFDAKAKAEKYIRGLPIKSAFVSLGFFMENFQSQPFLTAQRDSDKSWVMSRPHAANTSYPLIAAVEDIGKFVGAILAEPAKYEGQRLCAAEALYSVEDIAKQLSMSAGQKIVFKEVSAEEFGRKVAFIVDFFVGAYCFAAEYGYFGPDTEDQVAWAAKNARGKLLTLEEFLKANPLTLAEMNCLLPPMWLR</sequence>
<dbReference type="KEGG" id="pfj:MYCFIDRAFT_81827"/>
<dbReference type="Gene3D" id="3.40.50.720">
    <property type="entry name" value="NAD(P)-binding Rossmann-like Domain"/>
    <property type="match status" value="1"/>
</dbReference>
<dbReference type="Pfam" id="PF05368">
    <property type="entry name" value="NmrA"/>
    <property type="match status" value="1"/>
</dbReference>
<protein>
    <recommendedName>
        <fullName evidence="3">NmrA-like domain-containing protein</fullName>
    </recommendedName>
</protein>